<sequence length="19" mass="2255">MVNRRQQDTIQITSGRTHL</sequence>
<reference evidence="1" key="1">
    <citation type="submission" date="2014-05" db="EMBL/GenBank/DDBJ databases">
        <authorList>
            <person name="Chronopoulou M."/>
        </authorList>
    </citation>
    <scope>NUCLEOTIDE SEQUENCE</scope>
    <source>
        <tissue evidence="1">Whole organism</tissue>
    </source>
</reference>
<proteinExistence type="predicted"/>
<protein>
    <submittedName>
        <fullName evidence="1">Uncharacterized protein</fullName>
    </submittedName>
</protein>
<evidence type="ECO:0000313" key="1">
    <source>
        <dbReference type="EMBL" id="CDW43727.1"/>
    </source>
</evidence>
<organism evidence="1">
    <name type="scientific">Lepeophtheirus salmonis</name>
    <name type="common">Salmon louse</name>
    <name type="synonym">Caligus salmonis</name>
    <dbReference type="NCBI Taxonomy" id="72036"/>
    <lineage>
        <taxon>Eukaryota</taxon>
        <taxon>Metazoa</taxon>
        <taxon>Ecdysozoa</taxon>
        <taxon>Arthropoda</taxon>
        <taxon>Crustacea</taxon>
        <taxon>Multicrustacea</taxon>
        <taxon>Hexanauplia</taxon>
        <taxon>Copepoda</taxon>
        <taxon>Siphonostomatoida</taxon>
        <taxon>Caligidae</taxon>
        <taxon>Lepeophtheirus</taxon>
    </lineage>
</organism>
<dbReference type="AlphaFoldDB" id="A0A0K2V0Q7"/>
<name>A0A0K2V0Q7_LEPSM</name>
<accession>A0A0K2V0Q7</accession>
<dbReference type="EMBL" id="HACA01026366">
    <property type="protein sequence ID" value="CDW43727.1"/>
    <property type="molecule type" value="Transcribed_RNA"/>
</dbReference>